<dbReference type="InterPro" id="IPR030379">
    <property type="entry name" value="G_SEPTIN_dom"/>
</dbReference>
<accession>A0A7R9KC93</accession>
<dbReference type="OrthoDB" id="416553at2759"/>
<dbReference type="InterPro" id="IPR027417">
    <property type="entry name" value="P-loop_NTPase"/>
</dbReference>
<reference evidence="2" key="1">
    <citation type="submission" date="2020-11" db="EMBL/GenBank/DDBJ databases">
        <authorList>
            <person name="Tran Van P."/>
        </authorList>
    </citation>
    <scope>NUCLEOTIDE SEQUENCE</scope>
</reference>
<sequence>MVVAYAFNQWPYRLRFYRPQKLIYKNIKVSINDVDIFRVGSTNIQEVENCQAMDGSKERYLILRRKKKNRILKKTIETRNLQKEEDVTNLPEKEKHIKKDIEAEEDLSKDKRRNKYNQFDSLLKEESKIRRDPKHADTRVHCLLYFIPSTGNGLTHRDLCFLSRVNNLVNVIPVISKADGLTTTETEKNEEFLSQSILDLKLNSVVPFTIINPEEYSIDRVRMHACGPIEVDNPSNNDSSIIREIILSSHLDTLIEVTSSEIYENYRMEVLESMADQ</sequence>
<dbReference type="Pfam" id="PF00735">
    <property type="entry name" value="Septin"/>
    <property type="match status" value="1"/>
</dbReference>
<evidence type="ECO:0000259" key="1">
    <source>
        <dbReference type="PROSITE" id="PS51719"/>
    </source>
</evidence>
<feature type="domain" description="Septin-type G" evidence="1">
    <location>
        <begin position="1"/>
        <end position="277"/>
    </location>
</feature>
<keyword evidence="3" id="KW-1185">Reference proteome</keyword>
<evidence type="ECO:0000313" key="2">
    <source>
        <dbReference type="EMBL" id="CAD7620384.1"/>
    </source>
</evidence>
<dbReference type="EMBL" id="OC854792">
    <property type="protein sequence ID" value="CAD7620384.1"/>
    <property type="molecule type" value="Genomic_DNA"/>
</dbReference>
<dbReference type="PROSITE" id="PS51719">
    <property type="entry name" value="G_SEPTIN"/>
    <property type="match status" value="1"/>
</dbReference>
<dbReference type="PANTHER" id="PTHR18884">
    <property type="entry name" value="SEPTIN"/>
    <property type="match status" value="1"/>
</dbReference>
<dbReference type="Proteomes" id="UP000759131">
    <property type="component" value="Unassembled WGS sequence"/>
</dbReference>
<dbReference type="AlphaFoldDB" id="A0A7R9KC93"/>
<dbReference type="EMBL" id="CAJPIZ010000217">
    <property type="protein sequence ID" value="CAG2100814.1"/>
    <property type="molecule type" value="Genomic_DNA"/>
</dbReference>
<evidence type="ECO:0000313" key="3">
    <source>
        <dbReference type="Proteomes" id="UP000759131"/>
    </source>
</evidence>
<proteinExistence type="predicted"/>
<protein>
    <recommendedName>
        <fullName evidence="1">Septin-type G domain-containing protein</fullName>
    </recommendedName>
</protein>
<organism evidence="2">
    <name type="scientific">Medioppia subpectinata</name>
    <dbReference type="NCBI Taxonomy" id="1979941"/>
    <lineage>
        <taxon>Eukaryota</taxon>
        <taxon>Metazoa</taxon>
        <taxon>Ecdysozoa</taxon>
        <taxon>Arthropoda</taxon>
        <taxon>Chelicerata</taxon>
        <taxon>Arachnida</taxon>
        <taxon>Acari</taxon>
        <taxon>Acariformes</taxon>
        <taxon>Sarcoptiformes</taxon>
        <taxon>Oribatida</taxon>
        <taxon>Brachypylina</taxon>
        <taxon>Oppioidea</taxon>
        <taxon>Oppiidae</taxon>
        <taxon>Medioppia</taxon>
    </lineage>
</organism>
<gene>
    <name evidence="2" type="ORF">OSB1V03_LOCUS871</name>
</gene>
<name>A0A7R9KC93_9ACAR</name>
<dbReference type="GO" id="GO:0005525">
    <property type="term" value="F:GTP binding"/>
    <property type="evidence" value="ECO:0007669"/>
    <property type="project" value="InterPro"/>
</dbReference>
<dbReference type="Gene3D" id="3.40.50.300">
    <property type="entry name" value="P-loop containing nucleotide triphosphate hydrolases"/>
    <property type="match status" value="1"/>
</dbReference>